<feature type="region of interest" description="Disordered" evidence="2">
    <location>
        <begin position="783"/>
        <end position="815"/>
    </location>
</feature>
<comment type="similarity">
    <text evidence="1">Belongs to the asteroid family.</text>
</comment>
<dbReference type="SUPFAM" id="SSF88723">
    <property type="entry name" value="PIN domain-like"/>
    <property type="match status" value="1"/>
</dbReference>
<evidence type="ECO:0000256" key="1">
    <source>
        <dbReference type="ARBA" id="ARBA00007398"/>
    </source>
</evidence>
<protein>
    <recommendedName>
        <fullName evidence="5">Asteroid domain-containing protein</fullName>
    </recommendedName>
</protein>
<comment type="caution">
    <text evidence="3">The sequence shown here is derived from an EMBL/GenBank/DDBJ whole genome shotgun (WGS) entry which is preliminary data.</text>
</comment>
<evidence type="ECO:0008006" key="5">
    <source>
        <dbReference type="Google" id="ProtNLM"/>
    </source>
</evidence>
<keyword evidence="4" id="KW-1185">Reference proteome</keyword>
<evidence type="ECO:0000313" key="4">
    <source>
        <dbReference type="Proteomes" id="UP001209878"/>
    </source>
</evidence>
<sequence length="845" mass="93175">MGISGLTTFVDANPHLLTDHQLRDTAVIVDGNNLYHFLYYYFRVPVRYGGDYDTFDACVQYFFRTLAACHVTPYVVFDGGYDADNRKLPTVLRRARDRCAMAGSLAAGGRGKVLPILAQETFRCALDRLGVAHVTCDSEADEEIAALANHFRCPVMSNDSDFYVYDLAGGFIVFDYINLQLRHLANESGDAAHYLAVQIYHVDTLLAKFAAMERRMVALFATLQGNDVIERRHFLPFFSAVKLPPAGRTMTGGKFAAPKEPMLRLLLWLEQMGSFDAAVRVVMTHTPVTQRSNVESLLKASVRSYTHPTATPPTHHAAEQCLTLTSGRDAPPEVRHPTEYACSVKSFGDRELPAWFVERIRHGDVPVMALNAIVLRRLILLAQVEVMNRPSTYICALPVRAAIYRILLSVDFPVDAQEMAPVNEYDRMHKNLRCQQVASSCGACQLPTLEEIPMMDALAREAILLKVFGAASGTFDGLPIDAQLIVAVTSYWVRQSTPSVSIEHLVALLLCHLKQSAIDPICKSNDTPITQDCSICAEELIASGDVADTEPIAKNDNITTNKDCSICAEELIASGDVADTEPIAKNDNITTNKETSDVTDTAAVAKKNNVITNNDTSSGDVIDDTDNSIAGDVTVTNNTCHVTPRAGDVTATETLRESVARRCTPGEVQSAAGRLARFADQPTHNRAHPFDGLTVHALSQWQACRLAAHTLNQLLLSPLDSPSPAHSFSGTFLYNVVRQLRKKSQPDVYVVDLLGKSELARHFTQLYDAVVKNIPELDSYLSSHAEPGKKARKREKKRKGRTTTEVTSGGEEKDDSTDELIACMNTSCNLSNRYDFLRYLETECY</sequence>
<evidence type="ECO:0000313" key="3">
    <source>
        <dbReference type="EMBL" id="KAK2187981.1"/>
    </source>
</evidence>
<dbReference type="InterPro" id="IPR029060">
    <property type="entry name" value="PIN-like_dom_sf"/>
</dbReference>
<feature type="compositionally biased region" description="Basic residues" evidence="2">
    <location>
        <begin position="790"/>
        <end position="801"/>
    </location>
</feature>
<gene>
    <name evidence="3" type="ORF">NP493_148g04071</name>
</gene>
<dbReference type="EMBL" id="JAODUO010000148">
    <property type="protein sequence ID" value="KAK2187981.1"/>
    <property type="molecule type" value="Genomic_DNA"/>
</dbReference>
<dbReference type="InterPro" id="IPR026832">
    <property type="entry name" value="Asteroid"/>
</dbReference>
<organism evidence="3 4">
    <name type="scientific">Ridgeia piscesae</name>
    <name type="common">Tubeworm</name>
    <dbReference type="NCBI Taxonomy" id="27915"/>
    <lineage>
        <taxon>Eukaryota</taxon>
        <taxon>Metazoa</taxon>
        <taxon>Spiralia</taxon>
        <taxon>Lophotrochozoa</taxon>
        <taxon>Annelida</taxon>
        <taxon>Polychaeta</taxon>
        <taxon>Sedentaria</taxon>
        <taxon>Canalipalpata</taxon>
        <taxon>Sabellida</taxon>
        <taxon>Siboglinidae</taxon>
        <taxon>Ridgeia</taxon>
    </lineage>
</organism>
<accession>A0AAD9P4F5</accession>
<dbReference type="PANTHER" id="PTHR15665:SF1">
    <property type="entry name" value="PROTEIN ASTEROID HOMOLOG 1"/>
    <property type="match status" value="1"/>
</dbReference>
<dbReference type="AlphaFoldDB" id="A0AAD9P4F5"/>
<proteinExistence type="inferred from homology"/>
<name>A0AAD9P4F5_RIDPI</name>
<reference evidence="3" key="1">
    <citation type="journal article" date="2023" name="Mol. Biol. Evol.">
        <title>Third-Generation Sequencing Reveals the Adaptive Role of the Epigenome in Three Deep-Sea Polychaetes.</title>
        <authorList>
            <person name="Perez M."/>
            <person name="Aroh O."/>
            <person name="Sun Y."/>
            <person name="Lan Y."/>
            <person name="Juniper S.K."/>
            <person name="Young C.R."/>
            <person name="Angers B."/>
            <person name="Qian P.Y."/>
        </authorList>
    </citation>
    <scope>NUCLEOTIDE SEQUENCE</scope>
    <source>
        <strain evidence="3">R07B-5</strain>
    </source>
</reference>
<dbReference type="Proteomes" id="UP001209878">
    <property type="component" value="Unassembled WGS sequence"/>
</dbReference>
<evidence type="ECO:0000256" key="2">
    <source>
        <dbReference type="SAM" id="MobiDB-lite"/>
    </source>
</evidence>
<dbReference type="Gene3D" id="3.40.50.1010">
    <property type="entry name" value="5'-nuclease"/>
    <property type="match status" value="1"/>
</dbReference>
<dbReference type="PANTHER" id="PTHR15665">
    <property type="entry name" value="ASTEROID PROTEIN"/>
    <property type="match status" value="1"/>
</dbReference>